<dbReference type="RefSeq" id="WP_068402106.1">
    <property type="nucleotide sequence ID" value="NZ_CP014504.1"/>
</dbReference>
<keyword evidence="4" id="KW-0472">Membrane</keyword>
<keyword evidence="7" id="KW-1185">Reference proteome</keyword>
<dbReference type="PANTHER" id="PTHR43280">
    <property type="entry name" value="ARAC-FAMILY TRANSCRIPTIONAL REGULATOR"/>
    <property type="match status" value="1"/>
</dbReference>
<protein>
    <recommendedName>
        <fullName evidence="5">HTH araC/xylS-type domain-containing protein</fullName>
    </recommendedName>
</protein>
<feature type="transmembrane region" description="Helical" evidence="4">
    <location>
        <begin position="58"/>
        <end position="78"/>
    </location>
</feature>
<dbReference type="InterPro" id="IPR018060">
    <property type="entry name" value="HTH_AraC"/>
</dbReference>
<dbReference type="Proteomes" id="UP000071561">
    <property type="component" value="Chromosome"/>
</dbReference>
<evidence type="ECO:0000256" key="3">
    <source>
        <dbReference type="ARBA" id="ARBA00023163"/>
    </source>
</evidence>
<evidence type="ECO:0000256" key="4">
    <source>
        <dbReference type="SAM" id="Phobius"/>
    </source>
</evidence>
<feature type="transmembrane region" description="Helical" evidence="4">
    <location>
        <begin position="159"/>
        <end position="180"/>
    </location>
</feature>
<dbReference type="Pfam" id="PF12833">
    <property type="entry name" value="HTH_18"/>
    <property type="match status" value="1"/>
</dbReference>
<keyword evidence="1" id="KW-0805">Transcription regulation</keyword>
<proteinExistence type="predicted"/>
<name>A0A127VEG9_9SPHI</name>
<feature type="transmembrane region" description="Helical" evidence="4">
    <location>
        <begin position="30"/>
        <end position="52"/>
    </location>
</feature>
<dbReference type="SMART" id="SM00342">
    <property type="entry name" value="HTH_ARAC"/>
    <property type="match status" value="1"/>
</dbReference>
<dbReference type="InterPro" id="IPR009057">
    <property type="entry name" value="Homeodomain-like_sf"/>
</dbReference>
<dbReference type="PROSITE" id="PS00041">
    <property type="entry name" value="HTH_ARAC_FAMILY_1"/>
    <property type="match status" value="1"/>
</dbReference>
<evidence type="ECO:0000313" key="6">
    <source>
        <dbReference type="EMBL" id="AMP99705.1"/>
    </source>
</evidence>
<feature type="domain" description="HTH araC/xylS-type" evidence="5">
    <location>
        <begin position="266"/>
        <end position="374"/>
    </location>
</feature>
<dbReference type="PATRIC" id="fig|188932.3.peg.2944"/>
<accession>A0A127VEG9</accession>
<gene>
    <name evidence="6" type="ORF">AY601_2825</name>
</gene>
<feature type="transmembrane region" description="Helical" evidence="4">
    <location>
        <begin position="90"/>
        <end position="113"/>
    </location>
</feature>
<dbReference type="GO" id="GO:0003700">
    <property type="term" value="F:DNA-binding transcription factor activity"/>
    <property type="evidence" value="ECO:0007669"/>
    <property type="project" value="InterPro"/>
</dbReference>
<dbReference type="OrthoDB" id="9779074at2"/>
<feature type="transmembrane region" description="Helical" evidence="4">
    <location>
        <begin position="186"/>
        <end position="207"/>
    </location>
</feature>
<keyword evidence="3" id="KW-0804">Transcription</keyword>
<evidence type="ECO:0000256" key="1">
    <source>
        <dbReference type="ARBA" id="ARBA00023015"/>
    </source>
</evidence>
<dbReference type="PROSITE" id="PS01124">
    <property type="entry name" value="HTH_ARAC_FAMILY_2"/>
    <property type="match status" value="1"/>
</dbReference>
<evidence type="ECO:0000256" key="2">
    <source>
        <dbReference type="ARBA" id="ARBA00023125"/>
    </source>
</evidence>
<dbReference type="KEGG" id="pcm:AY601_2825"/>
<feature type="transmembrane region" description="Helical" evidence="4">
    <location>
        <begin position="6"/>
        <end position="23"/>
    </location>
</feature>
<dbReference type="AlphaFoldDB" id="A0A127VEG9"/>
<keyword evidence="4" id="KW-0812">Transmembrane</keyword>
<reference evidence="6 7" key="1">
    <citation type="submission" date="2016-03" db="EMBL/GenBank/DDBJ databases">
        <title>Complete genome sequence of Pedobacter cryoconitis PAMC 27485.</title>
        <authorList>
            <person name="Lee J."/>
            <person name="Kim O.-S."/>
        </authorList>
    </citation>
    <scope>NUCLEOTIDE SEQUENCE [LARGE SCALE GENOMIC DNA]</scope>
    <source>
        <strain evidence="6 7">PAMC 27485</strain>
    </source>
</reference>
<dbReference type="GO" id="GO:0043565">
    <property type="term" value="F:sequence-specific DNA binding"/>
    <property type="evidence" value="ECO:0007669"/>
    <property type="project" value="InterPro"/>
</dbReference>
<evidence type="ECO:0000259" key="5">
    <source>
        <dbReference type="PROSITE" id="PS01124"/>
    </source>
</evidence>
<dbReference type="SUPFAM" id="SSF46689">
    <property type="entry name" value="Homeodomain-like"/>
    <property type="match status" value="1"/>
</dbReference>
<evidence type="ECO:0000313" key="7">
    <source>
        <dbReference type="Proteomes" id="UP000071561"/>
    </source>
</evidence>
<dbReference type="InterPro" id="IPR018062">
    <property type="entry name" value="HTH_AraC-typ_CS"/>
</dbReference>
<dbReference type="EMBL" id="CP014504">
    <property type="protein sequence ID" value="AMP99705.1"/>
    <property type="molecule type" value="Genomic_DNA"/>
</dbReference>
<dbReference type="Gene3D" id="1.10.10.60">
    <property type="entry name" value="Homeodomain-like"/>
    <property type="match status" value="2"/>
</dbReference>
<sequence length="376" mass="43153">MKYIIAAGLLQIIISLLLLCLNNRKEKSDYLLAAFLGAIGWHLLTKFFIFTSVENPSVIFRMHTFVQLSYGPLLYMYAKKKCNELFIPARLWFLFIPLIMSVTLYGCVVAAFITYPEKADLLLQLYNSLVFLPIVGAHIIFGALTLKKIKQTKIIEQQLLRNLSFLVILVGFADILLIIVSTSFPGYTLLVRSVLYTLLGLVPVLVIRYKYVAMPSEWQPDMKMLAFEGSDYAINTKFETQGTMLMPELKNTGIHRKLLLNNVQHQEIYRIIESFVKDKKLYADEDLSLEKLSALSGFSRHYISETLNVFAKKSFYQYINGYRVEEVIRLLGEENHENTSLLTVAYRSGFKNKASFNQHFKKVTGSTPSNYLKIKK</sequence>
<feature type="transmembrane region" description="Helical" evidence="4">
    <location>
        <begin position="125"/>
        <end position="147"/>
    </location>
</feature>
<dbReference type="PANTHER" id="PTHR43280:SF29">
    <property type="entry name" value="ARAC-FAMILY TRANSCRIPTIONAL REGULATOR"/>
    <property type="match status" value="1"/>
</dbReference>
<organism evidence="6 7">
    <name type="scientific">Pedobacter cryoconitis</name>
    <dbReference type="NCBI Taxonomy" id="188932"/>
    <lineage>
        <taxon>Bacteria</taxon>
        <taxon>Pseudomonadati</taxon>
        <taxon>Bacteroidota</taxon>
        <taxon>Sphingobacteriia</taxon>
        <taxon>Sphingobacteriales</taxon>
        <taxon>Sphingobacteriaceae</taxon>
        <taxon>Pedobacter</taxon>
    </lineage>
</organism>
<keyword evidence="2" id="KW-0238">DNA-binding</keyword>
<keyword evidence="4" id="KW-1133">Transmembrane helix</keyword>